<organism evidence="3">
    <name type="scientific">Caenorhabditis brenneri</name>
    <name type="common">Nematode worm</name>
    <dbReference type="NCBI Taxonomy" id="135651"/>
    <lineage>
        <taxon>Eukaryota</taxon>
        <taxon>Metazoa</taxon>
        <taxon>Ecdysozoa</taxon>
        <taxon>Nematoda</taxon>
        <taxon>Chromadorea</taxon>
        <taxon>Rhabditida</taxon>
        <taxon>Rhabditina</taxon>
        <taxon>Rhabditomorpha</taxon>
        <taxon>Rhabditoidea</taxon>
        <taxon>Rhabditidae</taxon>
        <taxon>Peloderinae</taxon>
        <taxon>Caenorhabditis</taxon>
    </lineage>
</organism>
<dbReference type="HOGENOM" id="CLU_056995_0_0_1"/>
<evidence type="ECO:0000313" key="3">
    <source>
        <dbReference type="Proteomes" id="UP000008068"/>
    </source>
</evidence>
<keyword evidence="3" id="KW-1185">Reference proteome</keyword>
<dbReference type="STRING" id="135651.G0P8Z2"/>
<dbReference type="EMBL" id="GL380142">
    <property type="protein sequence ID" value="EGT48082.1"/>
    <property type="molecule type" value="Genomic_DNA"/>
</dbReference>
<name>G0P8Z2_CAEBE</name>
<dbReference type="eggNOG" id="ENOG502THUE">
    <property type="taxonomic scope" value="Eukaryota"/>
</dbReference>
<dbReference type="OMA" id="ILEAHVT"/>
<sequence length="302" mass="34255">MLIYQKKPIAQKFNKLVPLPDVTAWRVDTANVIHRGRILCMFRTKRTFLPDDISSLKMRMTTVTKQGDMIVYETRDQGIVINLKDATDVLTECDKYKNRKIKYSRSHIKIRMPQGNIHLFVRDESIYKWTSAILEAHVTCRPKKPFIIIRSEPTNHQLPKPTDAITAVEPSGFPSSPSASSNSGLVTVIERQSPSEETLIPSIRRGAVPVGTLRHKIEKDLELTDEPVPQKLSEPKPSEDVNNNITSIFVLSGGIRTQGIAPIFIKSEPLNSEEQVILKLEKPEEDSKAAAMKEWWMRSLKC</sequence>
<gene>
    <name evidence="2" type="ORF">CAEBREN_21601</name>
</gene>
<dbReference type="Pfam" id="PF24998">
    <property type="entry name" value="DUF7778"/>
    <property type="match status" value="1"/>
</dbReference>
<proteinExistence type="predicted"/>
<dbReference type="InParanoid" id="G0P8Z2"/>
<dbReference type="OrthoDB" id="5792480at2759"/>
<dbReference type="InterPro" id="IPR056680">
    <property type="entry name" value="DUF7778"/>
</dbReference>
<dbReference type="PANTHER" id="PTHR36947:SF1">
    <property type="entry name" value="PH DOMAIN-CONTAINING PROTEIN"/>
    <property type="match status" value="1"/>
</dbReference>
<evidence type="ECO:0000313" key="2">
    <source>
        <dbReference type="EMBL" id="EGT48082.1"/>
    </source>
</evidence>
<dbReference type="PANTHER" id="PTHR36947">
    <property type="entry name" value="PROTEIN CBG04364"/>
    <property type="match status" value="1"/>
</dbReference>
<dbReference type="FunCoup" id="G0P8Z2">
    <property type="interactions" value="386"/>
</dbReference>
<dbReference type="AlphaFoldDB" id="G0P8Z2"/>
<accession>G0P8Z2</accession>
<protein>
    <recommendedName>
        <fullName evidence="1">DUF7778 domain-containing protein</fullName>
    </recommendedName>
</protein>
<feature type="domain" description="DUF7778" evidence="1">
    <location>
        <begin position="15"/>
        <end position="137"/>
    </location>
</feature>
<reference evidence="3" key="1">
    <citation type="submission" date="2011-07" db="EMBL/GenBank/DDBJ databases">
        <authorList>
            <consortium name="Caenorhabditis brenneri Sequencing and Analysis Consortium"/>
            <person name="Wilson R.K."/>
        </authorList>
    </citation>
    <scope>NUCLEOTIDE SEQUENCE [LARGE SCALE GENOMIC DNA]</scope>
    <source>
        <strain evidence="3">PB2801</strain>
    </source>
</reference>
<dbReference type="Proteomes" id="UP000008068">
    <property type="component" value="Unassembled WGS sequence"/>
</dbReference>
<evidence type="ECO:0000259" key="1">
    <source>
        <dbReference type="Pfam" id="PF24998"/>
    </source>
</evidence>